<sequence>GNYLFTTTCGVNVTSDENSKLSTNVFVGVSDSDFSLDNLSDVVSTDIGFSYHNGTSSRSNIVGYVEDYIEASCLLPIAKGVNYGDRIDINSLEWKVQRNNGTALLPSYSTVDNTVWGKDKITTDLISYTQERFNRLTDTRKDSSLSFVSDDVVNNFGGIFILDAFTITRNDGGDFTAIWSVGDVVDMENNLGEVIKTFTIATVNAGNIIISKGTFDKYEFNRAYSDITFRSGAKNEYFVNPTIEGNYAFTTYQLSFPFMLRYENV</sequence>
<gene>
    <name evidence="1" type="ORF">S01H1_44578</name>
</gene>
<reference evidence="1" key="1">
    <citation type="journal article" date="2014" name="Front. Microbiol.">
        <title>High frequency of phylogenetically diverse reductive dehalogenase-homologous genes in deep subseafloor sedimentary metagenomes.</title>
        <authorList>
            <person name="Kawai M."/>
            <person name="Futagami T."/>
            <person name="Toyoda A."/>
            <person name="Takaki Y."/>
            <person name="Nishi S."/>
            <person name="Hori S."/>
            <person name="Arai W."/>
            <person name="Tsubouchi T."/>
            <person name="Morono Y."/>
            <person name="Uchiyama I."/>
            <person name="Ito T."/>
            <person name="Fujiyama A."/>
            <person name="Inagaki F."/>
            <person name="Takami H."/>
        </authorList>
    </citation>
    <scope>NUCLEOTIDE SEQUENCE</scope>
    <source>
        <strain evidence="1">Expedition CK06-06</strain>
    </source>
</reference>
<dbReference type="EMBL" id="BARS01028439">
    <property type="protein sequence ID" value="GAG08510.1"/>
    <property type="molecule type" value="Genomic_DNA"/>
</dbReference>
<dbReference type="AlphaFoldDB" id="X0US37"/>
<comment type="caution">
    <text evidence="1">The sequence shown here is derived from an EMBL/GenBank/DDBJ whole genome shotgun (WGS) entry which is preliminary data.</text>
</comment>
<feature type="non-terminal residue" evidence="1">
    <location>
        <position position="1"/>
    </location>
</feature>
<protein>
    <submittedName>
        <fullName evidence="1">Uncharacterized protein</fullName>
    </submittedName>
</protein>
<evidence type="ECO:0000313" key="1">
    <source>
        <dbReference type="EMBL" id="GAG08510.1"/>
    </source>
</evidence>
<name>X0US37_9ZZZZ</name>
<accession>X0US37</accession>
<organism evidence="1">
    <name type="scientific">marine sediment metagenome</name>
    <dbReference type="NCBI Taxonomy" id="412755"/>
    <lineage>
        <taxon>unclassified sequences</taxon>
        <taxon>metagenomes</taxon>
        <taxon>ecological metagenomes</taxon>
    </lineage>
</organism>
<proteinExistence type="predicted"/>
<feature type="non-terminal residue" evidence="1">
    <location>
        <position position="265"/>
    </location>
</feature>